<dbReference type="InterPro" id="IPR000055">
    <property type="entry name" value="Restrct_endonuc_typeI_TRD"/>
</dbReference>
<evidence type="ECO:0000256" key="4">
    <source>
        <dbReference type="SAM" id="Coils"/>
    </source>
</evidence>
<protein>
    <submittedName>
        <fullName evidence="6">EcoKI restriction-modification system protein HsdS</fullName>
    </submittedName>
</protein>
<feature type="coiled-coil region" evidence="4">
    <location>
        <begin position="177"/>
        <end position="204"/>
    </location>
</feature>
<dbReference type="PANTHER" id="PTHR30408">
    <property type="entry name" value="TYPE-1 RESTRICTION ENZYME ECOKI SPECIFICITY PROTEIN"/>
    <property type="match status" value="1"/>
</dbReference>
<dbReference type="Gene3D" id="1.10.287.1120">
    <property type="entry name" value="Bipartite methylase S protein"/>
    <property type="match status" value="1"/>
</dbReference>
<keyword evidence="7" id="KW-1185">Reference proteome</keyword>
<dbReference type="GO" id="GO:0009307">
    <property type="term" value="P:DNA restriction-modification system"/>
    <property type="evidence" value="ECO:0007669"/>
    <property type="project" value="UniProtKB-KW"/>
</dbReference>
<keyword evidence="3" id="KW-0238">DNA-binding</keyword>
<evidence type="ECO:0000256" key="1">
    <source>
        <dbReference type="ARBA" id="ARBA00010923"/>
    </source>
</evidence>
<dbReference type="AlphaFoldDB" id="A0A377R187"/>
<organism evidence="6 7">
    <name type="scientific">Kingella potus</name>
    <dbReference type="NCBI Taxonomy" id="265175"/>
    <lineage>
        <taxon>Bacteria</taxon>
        <taxon>Pseudomonadati</taxon>
        <taxon>Pseudomonadota</taxon>
        <taxon>Betaproteobacteria</taxon>
        <taxon>Neisseriales</taxon>
        <taxon>Neisseriaceae</taxon>
        <taxon>Kingella</taxon>
    </lineage>
</organism>
<dbReference type="GO" id="GO:0003677">
    <property type="term" value="F:DNA binding"/>
    <property type="evidence" value="ECO:0007669"/>
    <property type="project" value="UniProtKB-KW"/>
</dbReference>
<feature type="domain" description="Type I restriction modification DNA specificity" evidence="5">
    <location>
        <begin position="235"/>
        <end position="384"/>
    </location>
</feature>
<evidence type="ECO:0000256" key="3">
    <source>
        <dbReference type="ARBA" id="ARBA00023125"/>
    </source>
</evidence>
<dbReference type="OrthoDB" id="5298944at2"/>
<dbReference type="SUPFAM" id="SSF116734">
    <property type="entry name" value="DNA methylase specificity domain"/>
    <property type="match status" value="2"/>
</dbReference>
<dbReference type="Proteomes" id="UP000254293">
    <property type="component" value="Unassembled WGS sequence"/>
</dbReference>
<feature type="domain" description="Type I restriction modification DNA specificity" evidence="5">
    <location>
        <begin position="19"/>
        <end position="192"/>
    </location>
</feature>
<dbReference type="Pfam" id="PF01420">
    <property type="entry name" value="Methylase_S"/>
    <property type="match status" value="2"/>
</dbReference>
<dbReference type="REBASE" id="431262">
    <property type="entry name" value="S.Kpo13336II"/>
</dbReference>
<evidence type="ECO:0000256" key="2">
    <source>
        <dbReference type="ARBA" id="ARBA00022747"/>
    </source>
</evidence>
<accession>A0A377R187</accession>
<dbReference type="CDD" id="cd17279">
    <property type="entry name" value="RMtype1_S_BmuCF2ORF3362P_TRD1-CR1_like"/>
    <property type="match status" value="1"/>
</dbReference>
<keyword evidence="2" id="KW-0680">Restriction system</keyword>
<dbReference type="EMBL" id="UGJJ01000002">
    <property type="protein sequence ID" value="STR02507.1"/>
    <property type="molecule type" value="Genomic_DNA"/>
</dbReference>
<evidence type="ECO:0000313" key="6">
    <source>
        <dbReference type="EMBL" id="STR02507.1"/>
    </source>
</evidence>
<dbReference type="RefSeq" id="WP_115308426.1">
    <property type="nucleotide sequence ID" value="NZ_CP091516.1"/>
</dbReference>
<name>A0A377R187_9NEIS</name>
<keyword evidence="4" id="KW-0175">Coiled coil</keyword>
<evidence type="ECO:0000313" key="7">
    <source>
        <dbReference type="Proteomes" id="UP000254293"/>
    </source>
</evidence>
<dbReference type="InterPro" id="IPR052021">
    <property type="entry name" value="Type-I_RS_S_subunit"/>
</dbReference>
<proteinExistence type="inferred from homology"/>
<sequence>MKRYPHYKDSGVAWLGEVPQHWKVKQCRHIFKIHNGATPKSGEADYWSDDIVWITPEDLGNNEGKEISDSRRKISKEGDANCGTSLAPAGSIALSNRAPIGHLAKTTVAACVNQGCRLLEVLNDDADFLYYQLYAAKSELISLGQGTTFMELTRQNLAALKLVMPPISEQQAIAAWLDAKTAQIDALIRRKQVLLEKLAEKRSALISHAVTKGLNPAAAMKDSGVAWLGEVPQHWEVSKLRWHIKISSGDSIHHQYISQSKDDVNIFPVIGGNGVMGYTELVNSHCALVVGRVGALCGNVHIVDCSSWITDNALKISYWSGLEIKYFFYVLVAADLNNLANKTAQPLITGEMVKSLLVCIPPLPEQQAIAAFLDSETARIDTQRQAVEKALAKLQEYRSALISHAVTGKIDIRHL</sequence>
<gene>
    <name evidence="6" type="ORF">NCTC13336_01383</name>
</gene>
<reference evidence="6 7" key="1">
    <citation type="submission" date="2018-06" db="EMBL/GenBank/DDBJ databases">
        <authorList>
            <consortium name="Pathogen Informatics"/>
            <person name="Doyle S."/>
        </authorList>
    </citation>
    <scope>NUCLEOTIDE SEQUENCE [LARGE SCALE GENOMIC DNA]</scope>
    <source>
        <strain evidence="6 7">NCTC13336</strain>
    </source>
</reference>
<comment type="similarity">
    <text evidence="1">Belongs to the type-I restriction system S methylase family.</text>
</comment>
<dbReference type="InterPro" id="IPR044946">
    <property type="entry name" value="Restrct_endonuc_typeI_TRD_sf"/>
</dbReference>
<dbReference type="PANTHER" id="PTHR30408:SF12">
    <property type="entry name" value="TYPE I RESTRICTION ENZYME MJAVIII SPECIFICITY SUBUNIT"/>
    <property type="match status" value="1"/>
</dbReference>
<dbReference type="CDD" id="cd17266">
    <property type="entry name" value="RMtype1_S_Sau1132ORF3780P-TRD2-CR2_like"/>
    <property type="match status" value="1"/>
</dbReference>
<dbReference type="Gene3D" id="3.90.220.20">
    <property type="entry name" value="DNA methylase specificity domains"/>
    <property type="match status" value="2"/>
</dbReference>
<evidence type="ECO:0000259" key="5">
    <source>
        <dbReference type="Pfam" id="PF01420"/>
    </source>
</evidence>